<dbReference type="EMBL" id="CP095068">
    <property type="protein sequence ID" value="UOQ69733.1"/>
    <property type="molecule type" value="Genomic_DNA"/>
</dbReference>
<dbReference type="SMART" id="SM00448">
    <property type="entry name" value="REC"/>
    <property type="match status" value="1"/>
</dbReference>
<gene>
    <name evidence="6" type="ORF">MUN86_29930</name>
</gene>
<dbReference type="SUPFAM" id="SSF52172">
    <property type="entry name" value="CheY-like"/>
    <property type="match status" value="1"/>
</dbReference>
<dbReference type="SUPFAM" id="SSF46894">
    <property type="entry name" value="C-terminal effector domain of the bipartite response regulators"/>
    <property type="match status" value="1"/>
</dbReference>
<keyword evidence="2" id="KW-0238">DNA-binding</keyword>
<dbReference type="PROSITE" id="PS50043">
    <property type="entry name" value="HTH_LUXR_2"/>
    <property type="match status" value="1"/>
</dbReference>
<protein>
    <submittedName>
        <fullName evidence="6">Response regulator transcription factor</fullName>
    </submittedName>
</protein>
<dbReference type="PROSITE" id="PS50110">
    <property type="entry name" value="RESPONSE_REGULATORY"/>
    <property type="match status" value="1"/>
</dbReference>
<evidence type="ECO:0000259" key="5">
    <source>
        <dbReference type="PROSITE" id="PS50110"/>
    </source>
</evidence>
<evidence type="ECO:0000256" key="1">
    <source>
        <dbReference type="ARBA" id="ARBA00022553"/>
    </source>
</evidence>
<dbReference type="Pfam" id="PF00072">
    <property type="entry name" value="Response_reg"/>
    <property type="match status" value="1"/>
</dbReference>
<dbReference type="PANTHER" id="PTHR43214">
    <property type="entry name" value="TWO-COMPONENT RESPONSE REGULATOR"/>
    <property type="match status" value="1"/>
</dbReference>
<dbReference type="PANTHER" id="PTHR43214:SF43">
    <property type="entry name" value="TWO-COMPONENT RESPONSE REGULATOR"/>
    <property type="match status" value="1"/>
</dbReference>
<dbReference type="InterPro" id="IPR058245">
    <property type="entry name" value="NreC/VraR/RcsB-like_REC"/>
</dbReference>
<evidence type="ECO:0000313" key="6">
    <source>
        <dbReference type="EMBL" id="UOQ69733.1"/>
    </source>
</evidence>
<sequence length="217" mass="23894">MADINLIYYEDNRELREGLAFLVEATPGLKLLGAFGNCHNLPEEVRTLRPDVVLMDIDLPGISGIEAVPLVKAVSPTIQVLMLTVFDDEDKLFQAIRNGASGYLLKHTSPSELLAAIFDLHRGGSPMTASIARKVLLHFQNAQAPAPQQLPAEDYRLSTRELDIVKGLVAGYSYKLIGADLGISIDTVRSHIRSIYDKLQVNSKTEAILKAMREKLV</sequence>
<evidence type="ECO:0000259" key="4">
    <source>
        <dbReference type="PROSITE" id="PS50043"/>
    </source>
</evidence>
<dbReference type="Pfam" id="PF00196">
    <property type="entry name" value="GerE"/>
    <property type="match status" value="1"/>
</dbReference>
<dbReference type="InterPro" id="IPR039420">
    <property type="entry name" value="WalR-like"/>
</dbReference>
<reference evidence="6" key="1">
    <citation type="submission" date="2022-04" db="EMBL/GenBank/DDBJ databases">
        <title>Hymenobacter sp. isolated from the air.</title>
        <authorList>
            <person name="Won M."/>
            <person name="Lee C.-M."/>
            <person name="Woen H.-Y."/>
            <person name="Kwon S.-W."/>
        </authorList>
    </citation>
    <scope>NUCLEOTIDE SEQUENCE</scope>
    <source>
        <strain evidence="6">5420S-77</strain>
        <plasmid evidence="6">unnamed7</plasmid>
    </source>
</reference>
<dbReference type="SMART" id="SM00421">
    <property type="entry name" value="HTH_LUXR"/>
    <property type="match status" value="1"/>
</dbReference>
<dbReference type="PRINTS" id="PR00038">
    <property type="entry name" value="HTHLUXR"/>
</dbReference>
<evidence type="ECO:0000256" key="3">
    <source>
        <dbReference type="PROSITE-ProRule" id="PRU00169"/>
    </source>
</evidence>
<geneLocation type="plasmid" evidence="6 7">
    <name>unnamed7</name>
</geneLocation>
<keyword evidence="7" id="KW-1185">Reference proteome</keyword>
<keyword evidence="6" id="KW-0614">Plasmid</keyword>
<accession>A0ABY4GFJ0</accession>
<dbReference type="Proteomes" id="UP000830401">
    <property type="component" value="Plasmid unnamed7"/>
</dbReference>
<proteinExistence type="predicted"/>
<dbReference type="PROSITE" id="PS00622">
    <property type="entry name" value="HTH_LUXR_1"/>
    <property type="match status" value="1"/>
</dbReference>
<dbReference type="InterPro" id="IPR001789">
    <property type="entry name" value="Sig_transdc_resp-reg_receiver"/>
</dbReference>
<dbReference type="Gene3D" id="3.40.50.2300">
    <property type="match status" value="1"/>
</dbReference>
<dbReference type="InterPro" id="IPR011006">
    <property type="entry name" value="CheY-like_superfamily"/>
</dbReference>
<name>A0ABY4GFJ0_9BACT</name>
<evidence type="ECO:0000256" key="2">
    <source>
        <dbReference type="ARBA" id="ARBA00023125"/>
    </source>
</evidence>
<evidence type="ECO:0000313" key="7">
    <source>
        <dbReference type="Proteomes" id="UP000830401"/>
    </source>
</evidence>
<feature type="domain" description="Response regulatory" evidence="5">
    <location>
        <begin position="5"/>
        <end position="121"/>
    </location>
</feature>
<dbReference type="InterPro" id="IPR000792">
    <property type="entry name" value="Tscrpt_reg_LuxR_C"/>
</dbReference>
<keyword evidence="1 3" id="KW-0597">Phosphoprotein</keyword>
<organism evidence="6 7">
    <name type="scientific">Hymenobacter volaticus</name>
    <dbReference type="NCBI Taxonomy" id="2932254"/>
    <lineage>
        <taxon>Bacteria</taxon>
        <taxon>Pseudomonadati</taxon>
        <taxon>Bacteroidota</taxon>
        <taxon>Cytophagia</taxon>
        <taxon>Cytophagales</taxon>
        <taxon>Hymenobacteraceae</taxon>
        <taxon>Hymenobacter</taxon>
    </lineage>
</organism>
<feature type="domain" description="HTH luxR-type" evidence="4">
    <location>
        <begin position="150"/>
        <end position="215"/>
    </location>
</feature>
<dbReference type="CDD" id="cd06170">
    <property type="entry name" value="LuxR_C_like"/>
    <property type="match status" value="1"/>
</dbReference>
<feature type="modified residue" description="4-aspartylphosphate" evidence="3">
    <location>
        <position position="56"/>
    </location>
</feature>
<dbReference type="InterPro" id="IPR016032">
    <property type="entry name" value="Sig_transdc_resp-reg_C-effctor"/>
</dbReference>
<dbReference type="CDD" id="cd17535">
    <property type="entry name" value="REC_NarL-like"/>
    <property type="match status" value="1"/>
</dbReference>
<dbReference type="RefSeq" id="WP_245127581.1">
    <property type="nucleotide sequence ID" value="NZ_CP095068.1"/>
</dbReference>